<dbReference type="EMBL" id="CAXJIO010000003">
    <property type="protein sequence ID" value="CAL2101241.1"/>
    <property type="molecule type" value="Genomic_DNA"/>
</dbReference>
<keyword evidence="3" id="KW-1185">Reference proteome</keyword>
<gene>
    <name evidence="2" type="ORF">T190423A01A_120028</name>
</gene>
<proteinExistence type="predicted"/>
<dbReference type="Proteomes" id="UP001497527">
    <property type="component" value="Unassembled WGS sequence"/>
</dbReference>
<organism evidence="2 3">
    <name type="scientific">Tenacibaculum polynesiense</name>
    <dbReference type="NCBI Taxonomy" id="3137857"/>
    <lineage>
        <taxon>Bacteria</taxon>
        <taxon>Pseudomonadati</taxon>
        <taxon>Bacteroidota</taxon>
        <taxon>Flavobacteriia</taxon>
        <taxon>Flavobacteriales</taxon>
        <taxon>Flavobacteriaceae</taxon>
        <taxon>Tenacibaculum</taxon>
    </lineage>
</organism>
<reference evidence="2 3" key="1">
    <citation type="submission" date="2024-05" db="EMBL/GenBank/DDBJ databases">
        <authorList>
            <person name="Duchaud E."/>
        </authorList>
    </citation>
    <scope>NUCLEOTIDE SEQUENCE [LARGE SCALE GENOMIC DNA]</scope>
    <source>
        <strain evidence="2">Ena-SAMPLE-TAB-13-05-2024-13:56:06:370-140308</strain>
    </source>
</reference>
<dbReference type="RefSeq" id="WP_348713975.1">
    <property type="nucleotide sequence ID" value="NZ_CAXJIO010000003.1"/>
</dbReference>
<keyword evidence="1" id="KW-0732">Signal</keyword>
<sequence>MKLKIAVLFLWMFQSMNSQITSEKPFVFIKDTILTSTLKGYWRVSHAKKENLECDCENFDGFYKSKTQNKTTSKKDSLAIHSDFNFNCSQIQKNRLIISDKYLINVFKAGNFVKHDTSKISIDKNLKPNLLYIKNGARSYNIKVELIDENYFKLIYHPEKFWLKFKKVEPKN</sequence>
<accession>A0ABM9P781</accession>
<evidence type="ECO:0008006" key="4">
    <source>
        <dbReference type="Google" id="ProtNLM"/>
    </source>
</evidence>
<evidence type="ECO:0000256" key="1">
    <source>
        <dbReference type="SAM" id="SignalP"/>
    </source>
</evidence>
<name>A0ABM9P781_9FLAO</name>
<comment type="caution">
    <text evidence="2">The sequence shown here is derived from an EMBL/GenBank/DDBJ whole genome shotgun (WGS) entry which is preliminary data.</text>
</comment>
<protein>
    <recommendedName>
        <fullName evidence="4">Lipocalin-like domain-containing protein</fullName>
    </recommendedName>
</protein>
<feature type="chain" id="PRO_5045154237" description="Lipocalin-like domain-containing protein" evidence="1">
    <location>
        <begin position="21"/>
        <end position="172"/>
    </location>
</feature>
<evidence type="ECO:0000313" key="3">
    <source>
        <dbReference type="Proteomes" id="UP001497527"/>
    </source>
</evidence>
<feature type="signal peptide" evidence="1">
    <location>
        <begin position="1"/>
        <end position="20"/>
    </location>
</feature>
<evidence type="ECO:0000313" key="2">
    <source>
        <dbReference type="EMBL" id="CAL2101241.1"/>
    </source>
</evidence>